<dbReference type="eggNOG" id="KOG0537">
    <property type="taxonomic scope" value="Eukaryota"/>
</dbReference>
<feature type="domain" description="FAD-binding FR-type" evidence="21">
    <location>
        <begin position="630"/>
        <end position="741"/>
    </location>
</feature>
<dbReference type="PRINTS" id="PR00406">
    <property type="entry name" value="CYTB5RDTASE"/>
</dbReference>
<keyword evidence="9 18" id="KW-0479">Metal-binding</keyword>
<evidence type="ECO:0000256" key="1">
    <source>
        <dbReference type="ARBA" id="ARBA00001971"/>
    </source>
</evidence>
<dbReference type="eggNOG" id="KOG0534">
    <property type="taxonomic scope" value="Eukaryota"/>
</dbReference>
<feature type="region of interest" description="Disordered" evidence="19">
    <location>
        <begin position="1"/>
        <end position="41"/>
    </location>
</feature>
<dbReference type="Pfam" id="PF00173">
    <property type="entry name" value="Cyt-b5"/>
    <property type="match status" value="1"/>
</dbReference>
<dbReference type="Pfam" id="PF00174">
    <property type="entry name" value="Oxidored_molyb"/>
    <property type="match status" value="1"/>
</dbReference>
<dbReference type="STRING" id="441959.B8M2D4"/>
<feature type="domain" description="Cytochrome b5 heme-binding" evidence="20">
    <location>
        <begin position="527"/>
        <end position="602"/>
    </location>
</feature>
<evidence type="ECO:0000256" key="11">
    <source>
        <dbReference type="ARBA" id="ARBA00022857"/>
    </source>
</evidence>
<dbReference type="GO" id="GO:0030151">
    <property type="term" value="F:molybdenum ion binding"/>
    <property type="evidence" value="ECO:0007669"/>
    <property type="project" value="InterPro"/>
</dbReference>
<dbReference type="InterPro" id="IPR036400">
    <property type="entry name" value="Cyt_B5-like_heme/steroid_sf"/>
</dbReference>
<dbReference type="PIRSF" id="PIRSF000233">
    <property type="entry name" value="Nitr_rd_NADH"/>
    <property type="match status" value="1"/>
</dbReference>
<dbReference type="PANTHER" id="PTHR19372">
    <property type="entry name" value="SULFITE REDUCTASE"/>
    <property type="match status" value="1"/>
</dbReference>
<sequence length="884" mass="98904">MATTTTQTYTQHKQGVLEFSLPVSSDTDNTSISQSDIDSTSTVSEILPDIPLPPPSKAPTEILSVDRDTPDSHVPRDPRLIRLTGVHPFNVEPPLTALFKEGFLTSPELFYVRNHGPVPRVRDEDIPSWELSIEGLVENPIVLNFQQILQEFDQITAPITLVCAGNRRKEQNQVRKSKGFSWGAAGVSTALFTGPMMRDIIKRAKPMRTAKYICMEGADKLPNGYYGTSVKLNWVMDPNRGIMLAHKMNGEDLRPDHGRPLRAVVPGQIGGRSVKWLTKLIVTDKPSDNWYHIYDNRVLPTMVSPEQSAIESKWWYDDRYAIYDLNVNSAVVYPQHDGELMPATAGPTYTARGYAYAGGGRRINRVEISLDKGKSWRLANIEYPEDKYRDFESDLFGGKVDMYWRETCFCWCFWNLDIPVTDLTESDAILVRAMDEALSIQPRDMYWSVLGMMNNPWFRVAIVKDGDVIRFEHPTQPALMPGGWMERVKRAGGDLANGHWGEVMNTEEAESNQKAVEEISMKKEGLDRVINLAKLKAHVSGQEPWFVVNGEVYDGAKFLEGHPGGAQSIVSAAGMDVSEEFLAIHSETAKAMMPDYHIGTLDEESLKNLHAESQNQPSSDTPDEKYLQPKAWKKAELCAKRSISWDTRVFIFKLDYGLQPLGLPTGQHLMVKLKDATTSESIIRAYTPISETNQQGTLDLLVKIYNPTTTEKGGKMTMALDKLQIGDNVDIKGPIGKLIYLGHGRVLLNDKERTVKSFRMICGGSGITPIYQVLRAVVTNTQDPTECVVLDGNRMEEDILCREELDSYASMNDMRCTIVHTLTRPSGDWKGLKGRIGEGLLRQYAAPSAAGDSLALICGPKGMEKAVREGLLKMGWDENDLVFF</sequence>
<dbReference type="Gene3D" id="3.10.120.10">
    <property type="entry name" value="Cytochrome b5-like heme/steroid binding domain"/>
    <property type="match status" value="1"/>
</dbReference>
<dbReference type="PRINTS" id="PR00371">
    <property type="entry name" value="FPNCR"/>
</dbReference>
<feature type="binding site" evidence="18">
    <location>
        <position position="163"/>
    </location>
    <ligand>
        <name>Mo-molybdopterin</name>
        <dbReference type="ChEBI" id="CHEBI:71302"/>
    </ligand>
    <ligandPart>
        <name>Mo</name>
        <dbReference type="ChEBI" id="CHEBI:28685"/>
    </ligandPart>
</feature>
<evidence type="ECO:0000259" key="21">
    <source>
        <dbReference type="PROSITE" id="PS51384"/>
    </source>
</evidence>
<evidence type="ECO:0000256" key="18">
    <source>
        <dbReference type="PIRSR" id="PIRSR000233-1"/>
    </source>
</evidence>
<comment type="catalytic activity">
    <reaction evidence="16">
        <text>nitrite + NADP(+) + H2O = nitrate + NADPH + H(+)</text>
        <dbReference type="Rhea" id="RHEA:19061"/>
        <dbReference type="ChEBI" id="CHEBI:15377"/>
        <dbReference type="ChEBI" id="CHEBI:15378"/>
        <dbReference type="ChEBI" id="CHEBI:16301"/>
        <dbReference type="ChEBI" id="CHEBI:17632"/>
        <dbReference type="ChEBI" id="CHEBI:57783"/>
        <dbReference type="ChEBI" id="CHEBI:58349"/>
        <dbReference type="EC" id="1.7.1.3"/>
    </reaction>
</comment>
<dbReference type="SMART" id="SM01117">
    <property type="entry name" value="Cyt-b5"/>
    <property type="match status" value="1"/>
</dbReference>
<keyword evidence="14 17" id="KW-0534">Nitrate assimilation</keyword>
<protein>
    <recommendedName>
        <fullName evidence="17">Nitrate reductase</fullName>
    </recommendedName>
</protein>
<accession>B8M2D4</accession>
<dbReference type="SUPFAM" id="SSF63380">
    <property type="entry name" value="Riboflavin synthase domain-like"/>
    <property type="match status" value="1"/>
</dbReference>
<dbReference type="GO" id="GO:0006790">
    <property type="term" value="P:sulfur compound metabolic process"/>
    <property type="evidence" value="ECO:0007669"/>
    <property type="project" value="TreeGrafter"/>
</dbReference>
<keyword evidence="13" id="KW-0408">Iron</keyword>
<dbReference type="InterPro" id="IPR039261">
    <property type="entry name" value="FNR_nucleotide-bd"/>
</dbReference>
<dbReference type="SUPFAM" id="SSF52343">
    <property type="entry name" value="Ferredoxin reductase-like, C-terminal NADP-linked domain"/>
    <property type="match status" value="1"/>
</dbReference>
<gene>
    <name evidence="22" type="ORF">TSTA_088340</name>
</gene>
<evidence type="ECO:0000256" key="9">
    <source>
        <dbReference type="ARBA" id="ARBA00022723"/>
    </source>
</evidence>
<dbReference type="InterPro" id="IPR008335">
    <property type="entry name" value="Mopterin_OxRdtase_euk"/>
</dbReference>
<evidence type="ECO:0000256" key="12">
    <source>
        <dbReference type="ARBA" id="ARBA00023002"/>
    </source>
</evidence>
<feature type="compositionally biased region" description="Low complexity" evidence="19">
    <location>
        <begin position="1"/>
        <end position="11"/>
    </location>
</feature>
<dbReference type="Pfam" id="PF03404">
    <property type="entry name" value="Mo-co_dimer"/>
    <property type="match status" value="1"/>
</dbReference>
<dbReference type="EMBL" id="EQ962653">
    <property type="protein sequence ID" value="EED21598.1"/>
    <property type="molecule type" value="Genomic_DNA"/>
</dbReference>
<proteinExistence type="inferred from homology"/>
<dbReference type="Gene3D" id="2.40.30.10">
    <property type="entry name" value="Translation factors"/>
    <property type="match status" value="1"/>
</dbReference>
<dbReference type="GO" id="GO:0043546">
    <property type="term" value="F:molybdopterin cofactor binding"/>
    <property type="evidence" value="ECO:0007669"/>
    <property type="project" value="InterPro"/>
</dbReference>
<evidence type="ECO:0000256" key="7">
    <source>
        <dbReference type="ARBA" id="ARBA00022617"/>
    </source>
</evidence>
<dbReference type="Gene3D" id="3.40.50.80">
    <property type="entry name" value="Nucleotide-binding domain of ferredoxin-NADP reductase (FNR) module"/>
    <property type="match status" value="1"/>
</dbReference>
<evidence type="ECO:0000256" key="16">
    <source>
        <dbReference type="ARBA" id="ARBA00049155"/>
    </source>
</evidence>
<dbReference type="InterPro" id="IPR017938">
    <property type="entry name" value="Riboflavin_synthase-like_b-brl"/>
</dbReference>
<comment type="similarity">
    <text evidence="4 17">Belongs to the nitrate reductase family.</text>
</comment>
<dbReference type="PRINTS" id="PR00363">
    <property type="entry name" value="CYTOCHROMEB5"/>
</dbReference>
<keyword evidence="12 22" id="KW-0560">Oxidoreductase</keyword>
<evidence type="ECO:0000256" key="13">
    <source>
        <dbReference type="ARBA" id="ARBA00023004"/>
    </source>
</evidence>
<dbReference type="VEuPathDB" id="FungiDB:TSTA_088340"/>
<comment type="cofactor">
    <cofactor evidence="1">
        <name>heme</name>
        <dbReference type="ChEBI" id="CHEBI:30413"/>
    </cofactor>
</comment>
<dbReference type="InterPro" id="IPR036374">
    <property type="entry name" value="OxRdtase_Mopterin-bd_sf"/>
</dbReference>
<dbReference type="Proteomes" id="UP000001745">
    <property type="component" value="Unassembled WGS sequence"/>
</dbReference>
<dbReference type="InterPro" id="IPR022407">
    <property type="entry name" value="OxRdtase_Mopterin_BS"/>
</dbReference>
<dbReference type="InterPro" id="IPR014756">
    <property type="entry name" value="Ig_E-set"/>
</dbReference>
<comment type="cofactor">
    <cofactor evidence="18">
        <name>Mo-molybdopterin</name>
        <dbReference type="ChEBI" id="CHEBI:71302"/>
    </cofactor>
    <text evidence="18">Binds 1 Mo-molybdopterin (Mo-MPT) cofactor per subunit.</text>
</comment>
<keyword evidence="15" id="KW-1015">Disulfide bond</keyword>
<evidence type="ECO:0000256" key="3">
    <source>
        <dbReference type="ARBA" id="ARBA00003838"/>
    </source>
</evidence>
<dbReference type="InterPro" id="IPR001433">
    <property type="entry name" value="OxRdtase_FAD/NAD-bd"/>
</dbReference>
<comment type="function">
    <text evidence="3 17">Nitrate reductase is a key enzyme involved in the first step of nitrate assimilation in plants, fungi and bacteria.</text>
</comment>
<evidence type="ECO:0000256" key="15">
    <source>
        <dbReference type="ARBA" id="ARBA00023157"/>
    </source>
</evidence>
<comment type="cofactor">
    <cofactor evidence="2">
        <name>FAD</name>
        <dbReference type="ChEBI" id="CHEBI:57692"/>
    </cofactor>
</comment>
<evidence type="ECO:0000256" key="10">
    <source>
        <dbReference type="ARBA" id="ARBA00022827"/>
    </source>
</evidence>
<keyword evidence="7" id="KW-0349">Heme</keyword>
<evidence type="ECO:0000259" key="20">
    <source>
        <dbReference type="PROSITE" id="PS50255"/>
    </source>
</evidence>
<keyword evidence="10" id="KW-0274">FAD</keyword>
<dbReference type="Gene3D" id="3.90.420.10">
    <property type="entry name" value="Oxidoreductase, molybdopterin-binding domain"/>
    <property type="match status" value="1"/>
</dbReference>
<dbReference type="GO" id="GO:0042128">
    <property type="term" value="P:nitrate assimilation"/>
    <property type="evidence" value="ECO:0007669"/>
    <property type="project" value="UniProtKB-KW"/>
</dbReference>
<dbReference type="SUPFAM" id="SSF55856">
    <property type="entry name" value="Cytochrome b5-like heme/steroid binding domain"/>
    <property type="match status" value="1"/>
</dbReference>
<dbReference type="PROSITE" id="PS00559">
    <property type="entry name" value="MOLYBDOPTERIN_EUK"/>
    <property type="match status" value="1"/>
</dbReference>
<dbReference type="PROSITE" id="PS00191">
    <property type="entry name" value="CYTOCHROME_B5_1"/>
    <property type="match status" value="1"/>
</dbReference>
<keyword evidence="8" id="KW-0285">Flavoprotein</keyword>
<keyword evidence="11" id="KW-0521">NADP</keyword>
<evidence type="ECO:0000313" key="23">
    <source>
        <dbReference type="Proteomes" id="UP000001745"/>
    </source>
</evidence>
<dbReference type="GO" id="GO:0008482">
    <property type="term" value="F:sulfite oxidase activity"/>
    <property type="evidence" value="ECO:0007669"/>
    <property type="project" value="TreeGrafter"/>
</dbReference>
<dbReference type="InterPro" id="IPR000572">
    <property type="entry name" value="OxRdtase_Mopterin-bd_dom"/>
</dbReference>
<evidence type="ECO:0000313" key="22">
    <source>
        <dbReference type="EMBL" id="EED21598.1"/>
    </source>
</evidence>
<dbReference type="InParanoid" id="B8M2D4"/>
<dbReference type="PANTHER" id="PTHR19372:SF7">
    <property type="entry name" value="SULFITE OXIDASE, MITOCHONDRIAL"/>
    <property type="match status" value="1"/>
</dbReference>
<dbReference type="InterPro" id="IPR005066">
    <property type="entry name" value="MoCF_OxRdtse_dimer"/>
</dbReference>
<dbReference type="FunFam" id="3.90.420.10:FF:000005">
    <property type="entry name" value="Nitrate reductase"/>
    <property type="match status" value="1"/>
</dbReference>
<dbReference type="OrthoDB" id="432685at2759"/>
<dbReference type="AlphaFoldDB" id="B8M2D4"/>
<dbReference type="OMA" id="KAMMPDY"/>
<evidence type="ECO:0000256" key="6">
    <source>
        <dbReference type="ARBA" id="ARBA00022505"/>
    </source>
</evidence>
<evidence type="ECO:0000256" key="2">
    <source>
        <dbReference type="ARBA" id="ARBA00001974"/>
    </source>
</evidence>
<dbReference type="CDD" id="cd06183">
    <property type="entry name" value="cyt_b5_reduct_like"/>
    <property type="match status" value="1"/>
</dbReference>
<dbReference type="PhylomeDB" id="B8M2D4"/>
<dbReference type="Pfam" id="PF00175">
    <property type="entry name" value="NAD_binding_1"/>
    <property type="match status" value="1"/>
</dbReference>
<comment type="subunit">
    <text evidence="5">Homodimer.</text>
</comment>
<dbReference type="InterPro" id="IPR018506">
    <property type="entry name" value="Cyt_B5_heme-BS"/>
</dbReference>
<dbReference type="GeneID" id="8106931"/>
<dbReference type="PROSITE" id="PS50255">
    <property type="entry name" value="CYTOCHROME_B5_2"/>
    <property type="match status" value="1"/>
</dbReference>
<dbReference type="InterPro" id="IPR008333">
    <property type="entry name" value="Cbr1-like_FAD-bd_dom"/>
</dbReference>
<dbReference type="Gene3D" id="2.60.40.650">
    <property type="match status" value="1"/>
</dbReference>
<evidence type="ECO:0000256" key="4">
    <source>
        <dbReference type="ARBA" id="ARBA00006253"/>
    </source>
</evidence>
<dbReference type="FunFam" id="2.60.40.650:FF:000001">
    <property type="entry name" value="Nitrate reductase"/>
    <property type="match status" value="1"/>
</dbReference>
<dbReference type="FunFam" id="3.10.120.10:FF:000016">
    <property type="entry name" value="Nitrate reductase"/>
    <property type="match status" value="1"/>
</dbReference>
<dbReference type="GO" id="GO:0006809">
    <property type="term" value="P:nitric oxide biosynthetic process"/>
    <property type="evidence" value="ECO:0007669"/>
    <property type="project" value="InterPro"/>
</dbReference>
<keyword evidence="23" id="KW-1185">Reference proteome</keyword>
<evidence type="ECO:0000256" key="14">
    <source>
        <dbReference type="ARBA" id="ARBA00023063"/>
    </source>
</evidence>
<dbReference type="GO" id="GO:0050464">
    <property type="term" value="F:nitrate reductase (NADPH) activity"/>
    <property type="evidence" value="ECO:0007669"/>
    <property type="project" value="UniProtKB-EC"/>
</dbReference>
<dbReference type="SUPFAM" id="SSF56524">
    <property type="entry name" value="Oxidoreductase molybdopterin-binding domain"/>
    <property type="match status" value="1"/>
</dbReference>
<dbReference type="Pfam" id="PF00970">
    <property type="entry name" value="FAD_binding_6"/>
    <property type="match status" value="1"/>
</dbReference>
<dbReference type="HOGENOM" id="CLU_003827_4_0_1"/>
<evidence type="ECO:0000256" key="19">
    <source>
        <dbReference type="SAM" id="MobiDB-lite"/>
    </source>
</evidence>
<evidence type="ECO:0000256" key="17">
    <source>
        <dbReference type="PIRNR" id="PIRNR000233"/>
    </source>
</evidence>
<dbReference type="InterPro" id="IPR001709">
    <property type="entry name" value="Flavoprot_Pyr_Nucl_cyt_Rdtase"/>
</dbReference>
<organism evidence="22 23">
    <name type="scientific">Talaromyces stipitatus (strain ATCC 10500 / CBS 375.48 / QM 6759 / NRRL 1006)</name>
    <name type="common">Penicillium stipitatum</name>
    <dbReference type="NCBI Taxonomy" id="441959"/>
    <lineage>
        <taxon>Eukaryota</taxon>
        <taxon>Fungi</taxon>
        <taxon>Dikarya</taxon>
        <taxon>Ascomycota</taxon>
        <taxon>Pezizomycotina</taxon>
        <taxon>Eurotiomycetes</taxon>
        <taxon>Eurotiomycetidae</taxon>
        <taxon>Eurotiales</taxon>
        <taxon>Trichocomaceae</taxon>
        <taxon>Talaromyces</taxon>
        <taxon>Talaromyces sect. Talaromyces</taxon>
    </lineage>
</organism>
<name>B8M2D4_TALSN</name>
<dbReference type="GO" id="GO:0020037">
    <property type="term" value="F:heme binding"/>
    <property type="evidence" value="ECO:0007669"/>
    <property type="project" value="InterPro"/>
</dbReference>
<dbReference type="PROSITE" id="PS51384">
    <property type="entry name" value="FAD_FR"/>
    <property type="match status" value="1"/>
</dbReference>
<dbReference type="PRINTS" id="PR00407">
    <property type="entry name" value="EUMOPTERIN"/>
</dbReference>
<dbReference type="InterPro" id="IPR017927">
    <property type="entry name" value="FAD-bd_FR_type"/>
</dbReference>
<dbReference type="SUPFAM" id="SSF81296">
    <property type="entry name" value="E set domains"/>
    <property type="match status" value="1"/>
</dbReference>
<dbReference type="InterPro" id="IPR012137">
    <property type="entry name" value="Nitr_rd_NADH"/>
</dbReference>
<evidence type="ECO:0000256" key="8">
    <source>
        <dbReference type="ARBA" id="ARBA00022630"/>
    </source>
</evidence>
<feature type="compositionally biased region" description="Low complexity" evidence="19">
    <location>
        <begin position="24"/>
        <end position="41"/>
    </location>
</feature>
<reference evidence="23" key="1">
    <citation type="journal article" date="2015" name="Genome Announc.">
        <title>Genome sequence of the AIDS-associated pathogen Penicillium marneffei (ATCC18224) and its near taxonomic relative Talaromyces stipitatus (ATCC10500).</title>
        <authorList>
            <person name="Nierman W.C."/>
            <person name="Fedorova-Abrams N.D."/>
            <person name="Andrianopoulos A."/>
        </authorList>
    </citation>
    <scope>NUCLEOTIDE SEQUENCE [LARGE SCALE GENOMIC DNA]</scope>
    <source>
        <strain evidence="23">ATCC 10500 / CBS 375.48 / QM 6759 / NRRL 1006</strain>
    </source>
</reference>
<evidence type="ECO:0000256" key="5">
    <source>
        <dbReference type="ARBA" id="ARBA00011738"/>
    </source>
</evidence>
<dbReference type="RefSeq" id="XP_002478561.1">
    <property type="nucleotide sequence ID" value="XM_002478516.1"/>
</dbReference>
<keyword evidence="6 18" id="KW-0500">Molybdenum</keyword>
<dbReference type="eggNOG" id="KOG0535">
    <property type="taxonomic scope" value="Eukaryota"/>
</dbReference>
<dbReference type="InterPro" id="IPR001199">
    <property type="entry name" value="Cyt_B5-like_heme/steroid-bd"/>
</dbReference>